<accession>A0A6A6ERV4</accession>
<dbReference type="AlphaFoldDB" id="A0A6A6ERV4"/>
<sequence>MSWRPKRMFHRARTLRKRPSAEVKSVGSEWSRGPRCCICGVDAPPHRETPPRHRPSKRPPAPVNLLSTIIQTPSFTIHALDIHPIQYSSTFLHEYHLPKYRGHSKR</sequence>
<keyword evidence="3" id="KW-1185">Reference proteome</keyword>
<evidence type="ECO:0000313" key="2">
    <source>
        <dbReference type="EMBL" id="KAF2194887.1"/>
    </source>
</evidence>
<organism evidence="2 3">
    <name type="scientific">Zopfia rhizophila CBS 207.26</name>
    <dbReference type="NCBI Taxonomy" id="1314779"/>
    <lineage>
        <taxon>Eukaryota</taxon>
        <taxon>Fungi</taxon>
        <taxon>Dikarya</taxon>
        <taxon>Ascomycota</taxon>
        <taxon>Pezizomycotina</taxon>
        <taxon>Dothideomycetes</taxon>
        <taxon>Dothideomycetes incertae sedis</taxon>
        <taxon>Zopfiaceae</taxon>
        <taxon>Zopfia</taxon>
    </lineage>
</organism>
<evidence type="ECO:0000256" key="1">
    <source>
        <dbReference type="SAM" id="MobiDB-lite"/>
    </source>
</evidence>
<protein>
    <submittedName>
        <fullName evidence="2">Uncharacterized protein</fullName>
    </submittedName>
</protein>
<gene>
    <name evidence="2" type="ORF">K469DRAFT_137130</name>
</gene>
<reference evidence="2" key="1">
    <citation type="journal article" date="2020" name="Stud. Mycol.">
        <title>101 Dothideomycetes genomes: a test case for predicting lifestyles and emergence of pathogens.</title>
        <authorList>
            <person name="Haridas S."/>
            <person name="Albert R."/>
            <person name="Binder M."/>
            <person name="Bloem J."/>
            <person name="Labutti K."/>
            <person name="Salamov A."/>
            <person name="Andreopoulos B."/>
            <person name="Baker S."/>
            <person name="Barry K."/>
            <person name="Bills G."/>
            <person name="Bluhm B."/>
            <person name="Cannon C."/>
            <person name="Castanera R."/>
            <person name="Culley D."/>
            <person name="Daum C."/>
            <person name="Ezra D."/>
            <person name="Gonzalez J."/>
            <person name="Henrissat B."/>
            <person name="Kuo A."/>
            <person name="Liang C."/>
            <person name="Lipzen A."/>
            <person name="Lutzoni F."/>
            <person name="Magnuson J."/>
            <person name="Mondo S."/>
            <person name="Nolan M."/>
            <person name="Ohm R."/>
            <person name="Pangilinan J."/>
            <person name="Park H.-J."/>
            <person name="Ramirez L."/>
            <person name="Alfaro M."/>
            <person name="Sun H."/>
            <person name="Tritt A."/>
            <person name="Yoshinaga Y."/>
            <person name="Zwiers L.-H."/>
            <person name="Turgeon B."/>
            <person name="Goodwin S."/>
            <person name="Spatafora J."/>
            <person name="Crous P."/>
            <person name="Grigoriev I."/>
        </authorList>
    </citation>
    <scope>NUCLEOTIDE SEQUENCE</scope>
    <source>
        <strain evidence="2">CBS 207.26</strain>
    </source>
</reference>
<dbReference type="EMBL" id="ML994611">
    <property type="protein sequence ID" value="KAF2194887.1"/>
    <property type="molecule type" value="Genomic_DNA"/>
</dbReference>
<proteinExistence type="predicted"/>
<feature type="region of interest" description="Disordered" evidence="1">
    <location>
        <begin position="43"/>
        <end position="62"/>
    </location>
</feature>
<dbReference type="Proteomes" id="UP000800200">
    <property type="component" value="Unassembled WGS sequence"/>
</dbReference>
<name>A0A6A6ERV4_9PEZI</name>
<evidence type="ECO:0000313" key="3">
    <source>
        <dbReference type="Proteomes" id="UP000800200"/>
    </source>
</evidence>